<name>A0AAN7SLP2_9COLE</name>
<dbReference type="GO" id="GO:0008270">
    <property type="term" value="F:zinc ion binding"/>
    <property type="evidence" value="ECO:0007669"/>
    <property type="project" value="UniProtKB-KW"/>
</dbReference>
<evidence type="ECO:0000256" key="1">
    <source>
        <dbReference type="PROSITE-ProRule" id="PRU00042"/>
    </source>
</evidence>
<protein>
    <recommendedName>
        <fullName evidence="3">C2H2-type domain-containing protein</fullName>
    </recommendedName>
</protein>
<accession>A0AAN7SLP2</accession>
<evidence type="ECO:0000256" key="2">
    <source>
        <dbReference type="SAM" id="MobiDB-lite"/>
    </source>
</evidence>
<keyword evidence="1" id="KW-0863">Zinc-finger</keyword>
<sequence>MKCENCKKAFTRRGNLMRHQMSACAAKKLKVEGDGGHSFNDVWCELCEEYVRRHCYYAHIRSNAYKRSACTVIDNGVEKIAGAFGTKHLARAKEKLLETNSHLASEENREVVVTRHKRKPGRYISKSKSDEGEVSQLPRPPPIKRLQANRTNLEDKVETHSSLKILPNTSNASLSRKPEIKIDQRAFQYKTLQFLSTLKEQNDQIINQNNNILKF</sequence>
<dbReference type="EMBL" id="JARPUR010000001">
    <property type="protein sequence ID" value="KAK4885869.1"/>
    <property type="molecule type" value="Genomic_DNA"/>
</dbReference>
<feature type="region of interest" description="Disordered" evidence="2">
    <location>
        <begin position="120"/>
        <end position="144"/>
    </location>
</feature>
<evidence type="ECO:0000313" key="4">
    <source>
        <dbReference type="EMBL" id="KAK4885869.1"/>
    </source>
</evidence>
<keyword evidence="1" id="KW-0862">Zinc</keyword>
<feature type="domain" description="C2H2-type" evidence="3">
    <location>
        <begin position="1"/>
        <end position="28"/>
    </location>
</feature>
<dbReference type="Proteomes" id="UP001353858">
    <property type="component" value="Unassembled WGS sequence"/>
</dbReference>
<dbReference type="PROSITE" id="PS50157">
    <property type="entry name" value="ZINC_FINGER_C2H2_2"/>
    <property type="match status" value="1"/>
</dbReference>
<keyword evidence="5" id="KW-1185">Reference proteome</keyword>
<gene>
    <name evidence="4" type="ORF">RN001_002140</name>
</gene>
<dbReference type="Gene3D" id="3.30.160.60">
    <property type="entry name" value="Classic Zinc Finger"/>
    <property type="match status" value="1"/>
</dbReference>
<organism evidence="4 5">
    <name type="scientific">Aquatica leii</name>
    <dbReference type="NCBI Taxonomy" id="1421715"/>
    <lineage>
        <taxon>Eukaryota</taxon>
        <taxon>Metazoa</taxon>
        <taxon>Ecdysozoa</taxon>
        <taxon>Arthropoda</taxon>
        <taxon>Hexapoda</taxon>
        <taxon>Insecta</taxon>
        <taxon>Pterygota</taxon>
        <taxon>Neoptera</taxon>
        <taxon>Endopterygota</taxon>
        <taxon>Coleoptera</taxon>
        <taxon>Polyphaga</taxon>
        <taxon>Elateriformia</taxon>
        <taxon>Elateroidea</taxon>
        <taxon>Lampyridae</taxon>
        <taxon>Luciolinae</taxon>
        <taxon>Aquatica</taxon>
    </lineage>
</organism>
<comment type="caution">
    <text evidence="4">The sequence shown here is derived from an EMBL/GenBank/DDBJ whole genome shotgun (WGS) entry which is preliminary data.</text>
</comment>
<proteinExistence type="predicted"/>
<evidence type="ECO:0000313" key="5">
    <source>
        <dbReference type="Proteomes" id="UP001353858"/>
    </source>
</evidence>
<evidence type="ECO:0000259" key="3">
    <source>
        <dbReference type="PROSITE" id="PS50157"/>
    </source>
</evidence>
<dbReference type="AlphaFoldDB" id="A0AAN7SLP2"/>
<reference evidence="5" key="1">
    <citation type="submission" date="2023-01" db="EMBL/GenBank/DDBJ databases">
        <title>Key to firefly adult light organ development and bioluminescence: homeobox transcription factors regulate luciferase expression and transportation to peroxisome.</title>
        <authorList>
            <person name="Fu X."/>
        </authorList>
    </citation>
    <scope>NUCLEOTIDE SEQUENCE [LARGE SCALE GENOMIC DNA]</scope>
</reference>
<keyword evidence="1" id="KW-0479">Metal-binding</keyword>
<dbReference type="InterPro" id="IPR013087">
    <property type="entry name" value="Znf_C2H2_type"/>
</dbReference>